<dbReference type="OrthoDB" id="4149784at2"/>
<dbReference type="Proteomes" id="UP000334990">
    <property type="component" value="Unassembled WGS sequence"/>
</dbReference>
<evidence type="ECO:0000313" key="2">
    <source>
        <dbReference type="EMBL" id="GES04650.1"/>
    </source>
</evidence>
<sequence length="379" mass="40720">MILLGDADQIDADLARLRELLIPRLRANRADERDACAAALREQLFDPLDIRDRRVLIVAGGRLGLLPFQLLPLPGTGRLIDEYEISYLSAPRDLLRWTKPVRQRVAGPPLVIADPDYDLGSAAPSRAVRPLPGSAVEGREAAALLGTEAITGARAVKITLASVQSPLVVHLATHGFFMPSPEPPPLGDHYESVQVLHVPGEGDFVVGAERVRPPVQDSFGFAGSDPLLRSAVAFAGVNTWLSGSTPPVAAGIGLLTADEVCTLDLRDTRLVVLSACDTGLGEHRSDEGLVGLRWAFAVAGAQTLVSTLWQIPDRATADLMKEFYTHLTAGQSVPNALRTAQLTVRSRNPDPFAWAAFVTHGNPTTNLTQYRPISENPPT</sequence>
<dbReference type="Pfam" id="PF12770">
    <property type="entry name" value="CHAT"/>
    <property type="match status" value="1"/>
</dbReference>
<dbReference type="AlphaFoldDB" id="A0A5M3W8U3"/>
<reference evidence="2 3" key="1">
    <citation type="submission" date="2019-10" db="EMBL/GenBank/DDBJ databases">
        <title>Whole genome shotgun sequence of Acrocarpospora corrugata NBRC 13972.</title>
        <authorList>
            <person name="Ichikawa N."/>
            <person name="Kimura A."/>
            <person name="Kitahashi Y."/>
            <person name="Komaki H."/>
            <person name="Oguchi A."/>
        </authorList>
    </citation>
    <scope>NUCLEOTIDE SEQUENCE [LARGE SCALE GENOMIC DNA]</scope>
    <source>
        <strain evidence="2 3">NBRC 13972</strain>
    </source>
</reference>
<dbReference type="InterPro" id="IPR024983">
    <property type="entry name" value="CHAT_dom"/>
</dbReference>
<proteinExistence type="predicted"/>
<evidence type="ECO:0000259" key="1">
    <source>
        <dbReference type="Pfam" id="PF12770"/>
    </source>
</evidence>
<protein>
    <recommendedName>
        <fullName evidence="1">CHAT domain-containing protein</fullName>
    </recommendedName>
</protein>
<comment type="caution">
    <text evidence="2">The sequence shown here is derived from an EMBL/GenBank/DDBJ whole genome shotgun (WGS) entry which is preliminary data.</text>
</comment>
<dbReference type="EMBL" id="BLAD01000085">
    <property type="protein sequence ID" value="GES04650.1"/>
    <property type="molecule type" value="Genomic_DNA"/>
</dbReference>
<name>A0A5M3W8U3_9ACTN</name>
<dbReference type="PANTHER" id="PTHR10098">
    <property type="entry name" value="RAPSYN-RELATED"/>
    <property type="match status" value="1"/>
</dbReference>
<gene>
    <name evidence="2" type="ORF">Acor_67180</name>
</gene>
<feature type="domain" description="CHAT" evidence="1">
    <location>
        <begin position="36"/>
        <end position="361"/>
    </location>
</feature>
<accession>A0A5M3W8U3</accession>
<evidence type="ECO:0000313" key="3">
    <source>
        <dbReference type="Proteomes" id="UP000334990"/>
    </source>
</evidence>
<dbReference type="PANTHER" id="PTHR10098:SF108">
    <property type="entry name" value="TETRATRICOPEPTIDE REPEAT PROTEIN 28"/>
    <property type="match status" value="1"/>
</dbReference>
<organism evidence="2 3">
    <name type="scientific">Acrocarpospora corrugata</name>
    <dbReference type="NCBI Taxonomy" id="35763"/>
    <lineage>
        <taxon>Bacteria</taxon>
        <taxon>Bacillati</taxon>
        <taxon>Actinomycetota</taxon>
        <taxon>Actinomycetes</taxon>
        <taxon>Streptosporangiales</taxon>
        <taxon>Streptosporangiaceae</taxon>
        <taxon>Acrocarpospora</taxon>
    </lineage>
</organism>
<keyword evidence="3" id="KW-1185">Reference proteome</keyword>